<evidence type="ECO:0000256" key="10">
    <source>
        <dbReference type="ARBA" id="ARBA00023136"/>
    </source>
</evidence>
<feature type="transmembrane region" description="Helical" evidence="13">
    <location>
        <begin position="40"/>
        <end position="58"/>
    </location>
</feature>
<keyword evidence="6 13" id="KW-0169">Cobalamin biosynthesis</keyword>
<reference evidence="14 15" key="1">
    <citation type="submission" date="2020-05" db="EMBL/GenBank/DDBJ databases">
        <title>Draft genome sequence of Mycobacterium hippocampi DL, isolated from European seabass, Dicentrarchus labrax, reared in fish farms.</title>
        <authorList>
            <person name="Stathopoulou P."/>
            <person name="Asimakis E."/>
            <person name="Tzokas K."/>
            <person name="Batargias C."/>
            <person name="Tsiamis G."/>
        </authorList>
    </citation>
    <scope>NUCLEOTIDE SEQUENCE [LARGE SCALE GENOMIC DNA]</scope>
    <source>
        <strain evidence="14 15">DL</strain>
    </source>
</reference>
<comment type="pathway">
    <text evidence="2 13">Cofactor biosynthesis; adenosylcobalamin biosynthesis.</text>
</comment>
<keyword evidence="10 13" id="KW-0472">Membrane</keyword>
<feature type="transmembrane region" description="Helical" evidence="13">
    <location>
        <begin position="7"/>
        <end position="28"/>
    </location>
</feature>
<dbReference type="PANTHER" id="PTHR43627:SF1">
    <property type="entry name" value="COBALT TRANSPORT PROTEIN CBIM"/>
    <property type="match status" value="1"/>
</dbReference>
<evidence type="ECO:0000256" key="6">
    <source>
        <dbReference type="ARBA" id="ARBA00022573"/>
    </source>
</evidence>
<evidence type="ECO:0000256" key="8">
    <source>
        <dbReference type="ARBA" id="ARBA00022989"/>
    </source>
</evidence>
<feature type="transmembrane region" description="Helical" evidence="13">
    <location>
        <begin position="137"/>
        <end position="162"/>
    </location>
</feature>
<dbReference type="NCBIfam" id="NF006184">
    <property type="entry name" value="PRK08319.1"/>
    <property type="match status" value="1"/>
</dbReference>
<feature type="transmembrane region" description="Helical" evidence="13">
    <location>
        <begin position="182"/>
        <end position="205"/>
    </location>
</feature>
<evidence type="ECO:0000256" key="11">
    <source>
        <dbReference type="ARBA" id="ARBA00023285"/>
    </source>
</evidence>
<dbReference type="Pfam" id="PF01891">
    <property type="entry name" value="CbiM"/>
    <property type="match status" value="1"/>
</dbReference>
<keyword evidence="8 13" id="KW-1133">Transmembrane helix</keyword>
<dbReference type="GO" id="GO:0009236">
    <property type="term" value="P:cobalamin biosynthetic process"/>
    <property type="evidence" value="ECO:0007669"/>
    <property type="project" value="UniProtKB-UniRule"/>
</dbReference>
<evidence type="ECO:0000256" key="2">
    <source>
        <dbReference type="ARBA" id="ARBA00004953"/>
    </source>
</evidence>
<gene>
    <name evidence="13" type="primary">cbiM</name>
    <name evidence="14" type="ORF">HLY00_3662</name>
</gene>
<comment type="subcellular location">
    <subcellularLocation>
        <location evidence="1">Cell inner membrane</location>
        <topology evidence="1">Multi-pass membrane protein</topology>
    </subcellularLocation>
    <subcellularLocation>
        <location evidence="13">Cell membrane</location>
        <topology evidence="13">Multi-pass membrane protein</topology>
    </subcellularLocation>
</comment>
<dbReference type="GO" id="GO:0015087">
    <property type="term" value="F:cobalt ion transmembrane transporter activity"/>
    <property type="evidence" value="ECO:0007669"/>
    <property type="project" value="UniProtKB-UniRule"/>
</dbReference>
<evidence type="ECO:0000313" key="14">
    <source>
        <dbReference type="EMBL" id="NVN53317.1"/>
    </source>
</evidence>
<accession>A0A850PWG3</accession>
<evidence type="ECO:0000256" key="9">
    <source>
        <dbReference type="ARBA" id="ARBA00023065"/>
    </source>
</evidence>
<dbReference type="InterPro" id="IPR018024">
    <property type="entry name" value="CbiM"/>
</dbReference>
<dbReference type="GO" id="GO:0043190">
    <property type="term" value="C:ATP-binding cassette (ABC) transporter complex"/>
    <property type="evidence" value="ECO:0007669"/>
    <property type="project" value="InterPro"/>
</dbReference>
<dbReference type="Proteomes" id="UP000570517">
    <property type="component" value="Unassembled WGS sequence"/>
</dbReference>
<protein>
    <recommendedName>
        <fullName evidence="13">Cobalt transport protein CbiM</fullName>
    </recommendedName>
    <alternativeName>
        <fullName evidence="13">Energy-coupling factor transporter probable substrate-capture protein CbiM</fullName>
        <shortName evidence="13">ECF transporter S component CbiM</shortName>
    </alternativeName>
</protein>
<evidence type="ECO:0000313" key="15">
    <source>
        <dbReference type="Proteomes" id="UP000570517"/>
    </source>
</evidence>
<comment type="similarity">
    <text evidence="12 13">Belongs to the CbiM family.</text>
</comment>
<dbReference type="HAMAP" id="MF_01462">
    <property type="entry name" value="CbiM"/>
    <property type="match status" value="1"/>
</dbReference>
<dbReference type="InterPro" id="IPR002751">
    <property type="entry name" value="CbiM/NikMN"/>
</dbReference>
<comment type="function">
    <text evidence="13">Part of the energy-coupling factor (ECF) transporter complex CbiMNOQ involved in cobalt import.</text>
</comment>
<evidence type="ECO:0000256" key="1">
    <source>
        <dbReference type="ARBA" id="ARBA00004429"/>
    </source>
</evidence>
<keyword evidence="4 13" id="KW-0813">Transport</keyword>
<organism evidence="14 15">
    <name type="scientific">Mycolicibacterium hippocampi</name>
    <dbReference type="NCBI Taxonomy" id="659824"/>
    <lineage>
        <taxon>Bacteria</taxon>
        <taxon>Bacillati</taxon>
        <taxon>Actinomycetota</taxon>
        <taxon>Actinomycetes</taxon>
        <taxon>Mycobacteriales</taxon>
        <taxon>Mycobacteriaceae</taxon>
        <taxon>Mycolicibacterium</taxon>
    </lineage>
</organism>
<dbReference type="Gene3D" id="1.10.1760.20">
    <property type="match status" value="1"/>
</dbReference>
<keyword evidence="3 13" id="KW-0171">Cobalt transport</keyword>
<proteinExistence type="inferred from homology"/>
<evidence type="ECO:0000256" key="7">
    <source>
        <dbReference type="ARBA" id="ARBA00022692"/>
    </source>
</evidence>
<evidence type="ECO:0000256" key="5">
    <source>
        <dbReference type="ARBA" id="ARBA00022475"/>
    </source>
</evidence>
<keyword evidence="7 13" id="KW-0812">Transmembrane</keyword>
<name>A0A850PWG3_9MYCO</name>
<dbReference type="NCBIfam" id="TIGR00123">
    <property type="entry name" value="cbiM"/>
    <property type="match status" value="1"/>
</dbReference>
<comment type="caution">
    <text evidence="14">The sequence shown here is derived from an EMBL/GenBank/DDBJ whole genome shotgun (WGS) entry which is preliminary data.</text>
</comment>
<evidence type="ECO:0000256" key="3">
    <source>
        <dbReference type="ARBA" id="ARBA00022426"/>
    </source>
</evidence>
<sequence length="237" mass="24663">MHIAEGFLPPVHAVAWTIAAAPFVVYGARQVVVTVKTHPSSGPLLAAVGAFSFVMSAIKLPSVTGSSSHPTGTGLGTAIFKPPVMAFLGTIVLLFQALLLAHGGITTLGANAFSMAIAGPWAGFAVFFFLRRVGVGVLPAVFALAFVADLVTYIVTSIQLALAFPSSVGGFWESLAEFMGVFAITQVPLAIVEGLITVVVVRVLMQVASSELLSLGFLKNKEMPAGDEHRIGDREGV</sequence>
<dbReference type="RefSeq" id="WP_178361552.1">
    <property type="nucleotide sequence ID" value="NZ_JABFYL010000049.1"/>
</dbReference>
<keyword evidence="11 13" id="KW-0170">Cobalt</keyword>
<keyword evidence="9 13" id="KW-0406">Ion transport</keyword>
<feature type="transmembrane region" description="Helical" evidence="13">
    <location>
        <begin position="79"/>
        <end position="100"/>
    </location>
</feature>
<comment type="subunit">
    <text evidence="13">Forms an energy-coupling factor (ECF) transporter complex composed of an ATP-binding protein (A component, CbiO), a transmembrane protein (T component, CbiQ) and 2 possible substrate-capture proteins (S components, CbiM and CbiN) of unknown stoichimetry.</text>
</comment>
<dbReference type="PANTHER" id="PTHR43627">
    <property type="match status" value="1"/>
</dbReference>
<keyword evidence="5 13" id="KW-1003">Cell membrane</keyword>
<feature type="transmembrane region" description="Helical" evidence="13">
    <location>
        <begin position="112"/>
        <end position="130"/>
    </location>
</feature>
<evidence type="ECO:0000256" key="4">
    <source>
        <dbReference type="ARBA" id="ARBA00022448"/>
    </source>
</evidence>
<dbReference type="AlphaFoldDB" id="A0A850PWG3"/>
<keyword evidence="15" id="KW-1185">Reference proteome</keyword>
<dbReference type="FunFam" id="1.10.1760.20:FF:000001">
    <property type="entry name" value="Cobalt transport protein CbiM"/>
    <property type="match status" value="1"/>
</dbReference>
<evidence type="ECO:0000256" key="13">
    <source>
        <dbReference type="HAMAP-Rule" id="MF_01462"/>
    </source>
</evidence>
<dbReference type="EMBL" id="JABFYL010000049">
    <property type="protein sequence ID" value="NVN53317.1"/>
    <property type="molecule type" value="Genomic_DNA"/>
</dbReference>
<evidence type="ECO:0000256" key="12">
    <source>
        <dbReference type="ARBA" id="ARBA00060918"/>
    </source>
</evidence>
<dbReference type="UniPathway" id="UPA00148"/>